<comment type="caution">
    <text evidence="2">The sequence shown here is derived from an EMBL/GenBank/DDBJ whole genome shotgun (WGS) entry which is preliminary data.</text>
</comment>
<name>A0A8T9C9S1_9HELO</name>
<dbReference type="Gene3D" id="3.30.1330.40">
    <property type="entry name" value="RutC-like"/>
    <property type="match status" value="1"/>
</dbReference>
<evidence type="ECO:0000313" key="3">
    <source>
        <dbReference type="Proteomes" id="UP000469558"/>
    </source>
</evidence>
<dbReference type="Proteomes" id="UP000469558">
    <property type="component" value="Unassembled WGS sequence"/>
</dbReference>
<dbReference type="GO" id="GO:0005739">
    <property type="term" value="C:mitochondrion"/>
    <property type="evidence" value="ECO:0007669"/>
    <property type="project" value="TreeGrafter"/>
</dbReference>
<dbReference type="EMBL" id="QGMK01000526">
    <property type="protein sequence ID" value="TVY81207.1"/>
    <property type="molecule type" value="Genomic_DNA"/>
</dbReference>
<protein>
    <submittedName>
        <fullName evidence="2">2-iminobutanoate/2-iminopropanoate deaminase</fullName>
    </submittedName>
</protein>
<dbReference type="OrthoDB" id="309640at2759"/>
<sequence length="142" mass="15765">MSKVPVNLETSKGTGVLHNQVIRANGLVYCSGQIPADLVTGDIVDGDIKQHTHQCIQNLKAVLEAAGSSLEKVVKVNVFIIDMKNFALMNEVYTQYWGEVKPMHWGTEFTTWSGCGNRMYGVGGEGVSIIEYLEIYIMLWKP</sequence>
<reference evidence="2 3" key="1">
    <citation type="submission" date="2018-05" db="EMBL/GenBank/DDBJ databases">
        <title>Genome sequencing and assembly of the regulated plant pathogen Lachnellula willkommii and related sister species for the development of diagnostic species identification markers.</title>
        <authorList>
            <person name="Giroux E."/>
            <person name="Bilodeau G."/>
        </authorList>
    </citation>
    <scope>NUCLEOTIDE SEQUENCE [LARGE SCALE GENOMIC DNA]</scope>
    <source>
        <strain evidence="2 3">CBS 268.59</strain>
    </source>
</reference>
<dbReference type="GO" id="GO:0019239">
    <property type="term" value="F:deaminase activity"/>
    <property type="evidence" value="ECO:0007669"/>
    <property type="project" value="TreeGrafter"/>
</dbReference>
<organism evidence="2 3">
    <name type="scientific">Lachnellula suecica</name>
    <dbReference type="NCBI Taxonomy" id="602035"/>
    <lineage>
        <taxon>Eukaryota</taxon>
        <taxon>Fungi</taxon>
        <taxon>Dikarya</taxon>
        <taxon>Ascomycota</taxon>
        <taxon>Pezizomycotina</taxon>
        <taxon>Leotiomycetes</taxon>
        <taxon>Helotiales</taxon>
        <taxon>Lachnaceae</taxon>
        <taxon>Lachnellula</taxon>
    </lineage>
</organism>
<dbReference type="PANTHER" id="PTHR11803:SF22">
    <property type="entry name" value="ENDORIBONUCLEASE FAMILY PROTEIN BRT1, PUTATIVE (AFU_ORTHOLOGUE AFUA_5G03780)-RELATED"/>
    <property type="match status" value="1"/>
</dbReference>
<dbReference type="FunFam" id="3.30.1330.40:FF:000001">
    <property type="entry name" value="L-PSP family endoribonuclease"/>
    <property type="match status" value="1"/>
</dbReference>
<dbReference type="CDD" id="cd00448">
    <property type="entry name" value="YjgF_YER057c_UK114_family"/>
    <property type="match status" value="1"/>
</dbReference>
<accession>A0A8T9C9S1</accession>
<dbReference type="InterPro" id="IPR006175">
    <property type="entry name" value="YjgF/YER057c/UK114"/>
</dbReference>
<dbReference type="InterPro" id="IPR035959">
    <property type="entry name" value="RutC-like_sf"/>
</dbReference>
<keyword evidence="3" id="KW-1185">Reference proteome</keyword>
<dbReference type="AlphaFoldDB" id="A0A8T9C9S1"/>
<dbReference type="GO" id="GO:0005829">
    <property type="term" value="C:cytosol"/>
    <property type="evidence" value="ECO:0007669"/>
    <property type="project" value="TreeGrafter"/>
</dbReference>
<evidence type="ECO:0000313" key="2">
    <source>
        <dbReference type="EMBL" id="TVY81207.1"/>
    </source>
</evidence>
<gene>
    <name evidence="2" type="primary">yjgF</name>
    <name evidence="2" type="ORF">LSUE1_G002937</name>
</gene>
<comment type="similarity">
    <text evidence="1">Belongs to the RutC family.</text>
</comment>
<dbReference type="SUPFAM" id="SSF55298">
    <property type="entry name" value="YjgF-like"/>
    <property type="match status" value="1"/>
</dbReference>
<proteinExistence type="inferred from homology"/>
<dbReference type="PANTHER" id="PTHR11803">
    <property type="entry name" value="2-IMINOBUTANOATE/2-IMINOPROPANOATE DEAMINASE RIDA"/>
    <property type="match status" value="1"/>
</dbReference>
<dbReference type="Pfam" id="PF01042">
    <property type="entry name" value="Ribonuc_L-PSP"/>
    <property type="match status" value="1"/>
</dbReference>
<evidence type="ECO:0000256" key="1">
    <source>
        <dbReference type="ARBA" id="ARBA00010552"/>
    </source>
</evidence>